<dbReference type="InterPro" id="IPR018378">
    <property type="entry name" value="C-type_lectin_CS"/>
</dbReference>
<evidence type="ECO:0000256" key="11">
    <source>
        <dbReference type="SAM" id="MobiDB-lite"/>
    </source>
</evidence>
<dbReference type="InterPro" id="IPR033990">
    <property type="entry name" value="Collectin_CTLD"/>
</dbReference>
<dbReference type="PANTHER" id="PTHR24024:SF42">
    <property type="entry name" value="MANNOSE-BINDING PROTEIN"/>
    <property type="match status" value="1"/>
</dbReference>
<dbReference type="Pfam" id="PF00059">
    <property type="entry name" value="Lectin_C"/>
    <property type="match status" value="1"/>
</dbReference>
<evidence type="ECO:0000256" key="5">
    <source>
        <dbReference type="ARBA" id="ARBA00022734"/>
    </source>
</evidence>
<keyword evidence="9" id="KW-1015">Disulfide bond</keyword>
<reference evidence="13" key="2">
    <citation type="submission" date="2025-08" db="UniProtKB">
        <authorList>
            <consortium name="Ensembl"/>
        </authorList>
    </citation>
    <scope>IDENTIFICATION</scope>
    <source>
        <strain evidence="13">broiler</strain>
    </source>
</reference>
<evidence type="ECO:0000256" key="1">
    <source>
        <dbReference type="ARBA" id="ARBA00004613"/>
    </source>
</evidence>
<evidence type="ECO:0000313" key="14">
    <source>
        <dbReference type="Proteomes" id="UP000000539"/>
    </source>
</evidence>
<dbReference type="InterPro" id="IPR001304">
    <property type="entry name" value="C-type_lectin-like"/>
</dbReference>
<reference evidence="13" key="1">
    <citation type="submission" date="2020-11" db="EMBL/GenBank/DDBJ databases">
        <title>Gallus gallus (Chicken) genome, bGalGal1, GRCg7b, maternal haplotype autosomes + Z &amp; W.</title>
        <authorList>
            <person name="Warren W."/>
            <person name="Formenti G."/>
            <person name="Fedrigo O."/>
            <person name="Haase B."/>
            <person name="Mountcastle J."/>
            <person name="Balacco J."/>
            <person name="Tracey A."/>
            <person name="Schneider V."/>
            <person name="Okimoto R."/>
            <person name="Cheng H."/>
            <person name="Hawken R."/>
            <person name="Howe K."/>
            <person name="Jarvis E.D."/>
        </authorList>
    </citation>
    <scope>NUCLEOTIDE SEQUENCE [LARGE SCALE GENOMIC DNA]</scope>
    <source>
        <strain evidence="13">Broiler</strain>
    </source>
</reference>
<feature type="region of interest" description="Disordered" evidence="11">
    <location>
        <begin position="56"/>
        <end position="106"/>
    </location>
</feature>
<proteinExistence type="evidence at protein level"/>
<dbReference type="PROSITE" id="PS50041">
    <property type="entry name" value="C_TYPE_LECTIN_2"/>
    <property type="match status" value="1"/>
</dbReference>
<dbReference type="InterPro" id="IPR016186">
    <property type="entry name" value="C-type_lectin-like/link_sf"/>
</dbReference>
<dbReference type="Gene3D" id="3.10.100.10">
    <property type="entry name" value="Mannose-Binding Protein A, subunit A"/>
    <property type="match status" value="1"/>
</dbReference>
<dbReference type="AlphaFoldDB" id="A0A8V0Y9H2"/>
<feature type="compositionally biased region" description="Basic and acidic residues" evidence="11">
    <location>
        <begin position="60"/>
        <end position="75"/>
    </location>
</feature>
<sequence>FLAKAGPSDKNPAIFCFNSSLLRSVTLAVRKANEVIRFSLCTKQVKVLCSAPAVNGLPGRDGRDGPKGEKGDPGEGLRGLQGLPGKAGPQGLKGEVGPQGEKGQKGERGIVVTDDLHRQITDLEAKIRVLEDDLSRYKKALSLKDVVNIGKKMFVSTGKKYNFEKGKSLCAKAGSVLASPRNEAENTALKDLIDPSSQAYIGISDAQTEGRFMYLSGGPLTYSNWKPGEPNNHKNEDCAVIEDSGKWNDLDCSNSNIFIICEL</sequence>
<dbReference type="GO" id="GO:0045087">
    <property type="term" value="P:innate immune response"/>
    <property type="evidence" value="ECO:0007669"/>
    <property type="project" value="UniProtKB-KW"/>
</dbReference>
<feature type="domain" description="C-type lectin" evidence="12">
    <location>
        <begin position="149"/>
        <end position="259"/>
    </location>
</feature>
<evidence type="ECO:0000256" key="4">
    <source>
        <dbReference type="ARBA" id="ARBA00022729"/>
    </source>
</evidence>
<keyword evidence="6" id="KW-0106">Calcium</keyword>
<evidence type="ECO:0000259" key="12">
    <source>
        <dbReference type="PROSITE" id="PS50041"/>
    </source>
</evidence>
<accession>A0A8V0Y9H2</accession>
<keyword evidence="15" id="KW-1267">Proteomics identification</keyword>
<comment type="subcellular location">
    <subcellularLocation>
        <location evidence="1">Secreted</location>
    </subcellularLocation>
</comment>
<dbReference type="SUPFAM" id="SSF56436">
    <property type="entry name" value="C-type lectin-like"/>
    <property type="match status" value="1"/>
</dbReference>
<keyword evidence="4" id="KW-0732">Signal</keyword>
<dbReference type="PANTHER" id="PTHR24024">
    <property type="entry name" value="PULMONARY SURFACTANT-ASSOCIATED PROTEIN A"/>
    <property type="match status" value="1"/>
</dbReference>
<dbReference type="SMART" id="SM00034">
    <property type="entry name" value="CLECT"/>
    <property type="match status" value="1"/>
</dbReference>
<keyword evidence="7" id="KW-0391">Immunity</keyword>
<keyword evidence="8" id="KW-0176">Collagen</keyword>
<dbReference type="FunFam" id="1.20.5.320:FF:000011">
    <property type="entry name" value="Collagen, type XX, alpha 1"/>
    <property type="match status" value="1"/>
</dbReference>
<organism evidence="13 14">
    <name type="scientific">Gallus gallus</name>
    <name type="common">Chicken</name>
    <dbReference type="NCBI Taxonomy" id="9031"/>
    <lineage>
        <taxon>Eukaryota</taxon>
        <taxon>Metazoa</taxon>
        <taxon>Chordata</taxon>
        <taxon>Craniata</taxon>
        <taxon>Vertebrata</taxon>
        <taxon>Euteleostomi</taxon>
        <taxon>Archelosauria</taxon>
        <taxon>Archosauria</taxon>
        <taxon>Dinosauria</taxon>
        <taxon>Saurischia</taxon>
        <taxon>Theropoda</taxon>
        <taxon>Coelurosauria</taxon>
        <taxon>Aves</taxon>
        <taxon>Neognathae</taxon>
        <taxon>Galloanserae</taxon>
        <taxon>Galliformes</taxon>
        <taxon>Phasianidae</taxon>
        <taxon>Phasianinae</taxon>
        <taxon>Gallus</taxon>
    </lineage>
</organism>
<evidence type="ECO:0000256" key="3">
    <source>
        <dbReference type="ARBA" id="ARBA00022588"/>
    </source>
</evidence>
<dbReference type="Proteomes" id="UP000000539">
    <property type="component" value="Chromosome 6"/>
</dbReference>
<evidence type="ECO:0000256" key="10">
    <source>
        <dbReference type="SAM" id="Coils"/>
    </source>
</evidence>
<keyword evidence="14" id="KW-1185">Reference proteome</keyword>
<name>A0A8V0Y9H2_CHICK</name>
<evidence type="ECO:0000256" key="2">
    <source>
        <dbReference type="ARBA" id="ARBA00022525"/>
    </source>
</evidence>
<dbReference type="GO" id="GO:0005581">
    <property type="term" value="C:collagen trimer"/>
    <property type="evidence" value="ECO:0007669"/>
    <property type="project" value="UniProtKB-KW"/>
</dbReference>
<evidence type="ECO:0000256" key="8">
    <source>
        <dbReference type="ARBA" id="ARBA00023119"/>
    </source>
</evidence>
<dbReference type="InterPro" id="IPR051077">
    <property type="entry name" value="Ca-dependent_lectin"/>
</dbReference>
<evidence type="ECO:0000256" key="9">
    <source>
        <dbReference type="ARBA" id="ARBA00023157"/>
    </source>
</evidence>
<dbReference type="CDD" id="cd03591">
    <property type="entry name" value="CLECT_collectin_like"/>
    <property type="match status" value="1"/>
</dbReference>
<dbReference type="GeneTree" id="ENSGT00940000154368"/>
<dbReference type="FunFam" id="3.10.100.10:FF:000163">
    <property type="entry name" value="Mannose binding lectin 2"/>
    <property type="match status" value="1"/>
</dbReference>
<gene>
    <name evidence="13" type="primary">MBL2</name>
</gene>
<keyword evidence="10" id="KW-0175">Coiled coil</keyword>
<dbReference type="Gene3D" id="1.20.5.320">
    <property type="entry name" value="6-Phosphogluconate Dehydrogenase, domain 3"/>
    <property type="match status" value="1"/>
</dbReference>
<keyword evidence="3" id="KW-0399">Innate immunity</keyword>
<evidence type="ECO:0000256" key="6">
    <source>
        <dbReference type="ARBA" id="ARBA00022837"/>
    </source>
</evidence>
<evidence type="ECO:0000256" key="7">
    <source>
        <dbReference type="ARBA" id="ARBA00022859"/>
    </source>
</evidence>
<dbReference type="GO" id="GO:0030246">
    <property type="term" value="F:carbohydrate binding"/>
    <property type="evidence" value="ECO:0007669"/>
    <property type="project" value="UniProtKB-KW"/>
</dbReference>
<evidence type="ECO:0000313" key="13">
    <source>
        <dbReference type="Ensembl" id="ENSGALP00010015062.1"/>
    </source>
</evidence>
<dbReference type="Ensembl" id="ENSGALT00010026460.1">
    <property type="protein sequence ID" value="ENSGALP00010015062.1"/>
    <property type="gene ID" value="ENSGALG00010011044.1"/>
</dbReference>
<evidence type="ECO:0007829" key="15">
    <source>
        <dbReference type="PeptideAtlas" id="A0A8V0Y9H2"/>
    </source>
</evidence>
<dbReference type="OrthoDB" id="10255512at2759"/>
<dbReference type="PROSITE" id="PS00615">
    <property type="entry name" value="C_TYPE_LECTIN_1"/>
    <property type="match status" value="1"/>
</dbReference>
<keyword evidence="5" id="KW-0430">Lectin</keyword>
<reference evidence="13" key="3">
    <citation type="submission" date="2025-09" db="UniProtKB">
        <authorList>
            <consortium name="Ensembl"/>
        </authorList>
    </citation>
    <scope>IDENTIFICATION</scope>
    <source>
        <strain evidence="13">broiler</strain>
    </source>
</reference>
<protein>
    <submittedName>
        <fullName evidence="13">Mannose binding lectin 2</fullName>
    </submittedName>
</protein>
<dbReference type="InterPro" id="IPR008160">
    <property type="entry name" value="Collagen"/>
</dbReference>
<feature type="coiled-coil region" evidence="10">
    <location>
        <begin position="113"/>
        <end position="140"/>
    </location>
</feature>
<keyword evidence="2" id="KW-0964">Secreted</keyword>
<dbReference type="GO" id="GO:0005576">
    <property type="term" value="C:extracellular region"/>
    <property type="evidence" value="ECO:0007669"/>
    <property type="project" value="UniProtKB-SubCell"/>
</dbReference>
<dbReference type="InterPro" id="IPR016187">
    <property type="entry name" value="CTDL_fold"/>
</dbReference>
<dbReference type="Pfam" id="PF01391">
    <property type="entry name" value="Collagen"/>
    <property type="match status" value="1"/>
</dbReference>